<evidence type="ECO:0000313" key="7">
    <source>
        <dbReference type="Proteomes" id="UP000033054"/>
    </source>
</evidence>
<dbReference type="SUPFAM" id="SSF46785">
    <property type="entry name" value="Winged helix' DNA-binding domain"/>
    <property type="match status" value="1"/>
</dbReference>
<dbReference type="GO" id="GO:0003677">
    <property type="term" value="F:DNA binding"/>
    <property type="evidence" value="ECO:0007669"/>
    <property type="project" value="UniProtKB-UniRule"/>
</dbReference>
<evidence type="ECO:0000256" key="3">
    <source>
        <dbReference type="ARBA" id="ARBA00023163"/>
    </source>
</evidence>
<dbReference type="InterPro" id="IPR026282">
    <property type="entry name" value="MJ1563"/>
</dbReference>
<dbReference type="GO" id="GO:0006355">
    <property type="term" value="P:regulation of DNA-templated transcription"/>
    <property type="evidence" value="ECO:0007669"/>
    <property type="project" value="UniProtKB-ARBA"/>
</dbReference>
<dbReference type="HOGENOM" id="CLU_107540_1_0_10"/>
<dbReference type="InterPro" id="IPR036390">
    <property type="entry name" value="WH_DNA-bd_sf"/>
</dbReference>
<evidence type="ECO:0000313" key="6">
    <source>
        <dbReference type="EMBL" id="AKD56807.1"/>
    </source>
</evidence>
<dbReference type="OrthoDB" id="9792628at2"/>
<evidence type="ECO:0000256" key="2">
    <source>
        <dbReference type="ARBA" id="ARBA00023125"/>
    </source>
</evidence>
<dbReference type="RefSeq" id="WP_046576132.1">
    <property type="nucleotide sequence ID" value="NZ_CP010429.1"/>
</dbReference>
<feature type="domain" description="HTH marR-type" evidence="5">
    <location>
        <begin position="34"/>
        <end position="80"/>
    </location>
</feature>
<dbReference type="Proteomes" id="UP000033054">
    <property type="component" value="Chromosome"/>
</dbReference>
<dbReference type="CDD" id="cd00090">
    <property type="entry name" value="HTH_ARSR"/>
    <property type="match status" value="1"/>
</dbReference>
<dbReference type="KEGG" id="srd:SD10_19775"/>
<evidence type="ECO:0000256" key="1">
    <source>
        <dbReference type="ARBA" id="ARBA00023015"/>
    </source>
</evidence>
<accession>A0A0E3V8J5</accession>
<reference evidence="6 7" key="1">
    <citation type="journal article" date="2014" name="Curr. Microbiol.">
        <title>Spirosoma radiotolerans sp. nov., a gamma-radiation-resistant bacterium isolated from gamma ray-irradiated soil.</title>
        <authorList>
            <person name="Lee J.J."/>
            <person name="Srinivasan S."/>
            <person name="Lim S."/>
            <person name="Joe M."/>
            <person name="Im S."/>
            <person name="Bae S.I."/>
            <person name="Park K.R."/>
            <person name="Han J.H."/>
            <person name="Park S.H."/>
            <person name="Joo B.M."/>
            <person name="Park S.J."/>
            <person name="Kim M.K."/>
        </authorList>
    </citation>
    <scope>NUCLEOTIDE SEQUENCE [LARGE SCALE GENOMIC DNA]</scope>
    <source>
        <strain evidence="6 7">DG5A</strain>
    </source>
</reference>
<keyword evidence="3 4" id="KW-0804">Transcription</keyword>
<comment type="similarity">
    <text evidence="4">Belongs to the GbsR family.</text>
</comment>
<sequence>MTFEEAKEKFIHTWGTLATQWGINRSMAQLHSLLLISPDALAIEDIMEQLQISRGNASMNLRDLMDWGLIYKQLKPGERREFFIAEKDIWKVARQVAKERRRREITPVVEVLNELKNIPTDTPEAQEFHRVMTGLSNVVGFADNTLNAVIKAEENWLVSQFLNVFR</sequence>
<dbReference type="AlphaFoldDB" id="A0A0E3V8J5"/>
<organism evidence="6 7">
    <name type="scientific">Spirosoma radiotolerans</name>
    <dbReference type="NCBI Taxonomy" id="1379870"/>
    <lineage>
        <taxon>Bacteria</taxon>
        <taxon>Pseudomonadati</taxon>
        <taxon>Bacteroidota</taxon>
        <taxon>Cytophagia</taxon>
        <taxon>Cytophagales</taxon>
        <taxon>Cytophagaceae</taxon>
        <taxon>Spirosoma</taxon>
    </lineage>
</organism>
<dbReference type="PIRSF" id="PIRSF006707">
    <property type="entry name" value="MJ1563"/>
    <property type="match status" value="1"/>
</dbReference>
<dbReference type="STRING" id="1379870.SD10_19775"/>
<dbReference type="InterPro" id="IPR000835">
    <property type="entry name" value="HTH_MarR-typ"/>
</dbReference>
<evidence type="ECO:0000259" key="5">
    <source>
        <dbReference type="Pfam" id="PF12802"/>
    </source>
</evidence>
<proteinExistence type="inferred from homology"/>
<keyword evidence="2 4" id="KW-0238">DNA-binding</keyword>
<dbReference type="PANTHER" id="PTHR38465">
    <property type="entry name" value="HTH-TYPE TRANSCRIPTIONAL REGULATOR MJ1563-RELATED"/>
    <property type="match status" value="1"/>
</dbReference>
<name>A0A0E3V8J5_9BACT</name>
<evidence type="ECO:0000256" key="4">
    <source>
        <dbReference type="PIRNR" id="PIRNR006707"/>
    </source>
</evidence>
<dbReference type="PATRIC" id="fig|1379870.5.peg.4263"/>
<dbReference type="InterPro" id="IPR011991">
    <property type="entry name" value="ArsR-like_HTH"/>
</dbReference>
<dbReference type="InterPro" id="IPR036388">
    <property type="entry name" value="WH-like_DNA-bd_sf"/>
</dbReference>
<gene>
    <name evidence="6" type="ORF">SD10_19775</name>
</gene>
<keyword evidence="7" id="KW-1185">Reference proteome</keyword>
<dbReference type="EMBL" id="CP010429">
    <property type="protein sequence ID" value="AKD56807.1"/>
    <property type="molecule type" value="Genomic_DNA"/>
</dbReference>
<keyword evidence="1 4" id="KW-0805">Transcription regulation</keyword>
<dbReference type="Gene3D" id="1.10.10.10">
    <property type="entry name" value="Winged helix-like DNA-binding domain superfamily/Winged helix DNA-binding domain"/>
    <property type="match status" value="1"/>
</dbReference>
<dbReference type="Pfam" id="PF12802">
    <property type="entry name" value="MarR_2"/>
    <property type="match status" value="1"/>
</dbReference>
<dbReference type="PANTHER" id="PTHR38465:SF1">
    <property type="entry name" value="HTH-TYPE TRANSCRIPTIONAL REGULATOR MJ1563-RELATED"/>
    <property type="match status" value="1"/>
</dbReference>
<dbReference type="InterPro" id="IPR052362">
    <property type="entry name" value="HTH-GbsR_regulator"/>
</dbReference>
<protein>
    <recommendedName>
        <fullName evidence="4">HTH-type transcriptional regulator</fullName>
    </recommendedName>
</protein>